<dbReference type="NCBIfam" id="TIGR01617">
    <property type="entry name" value="arsC_related"/>
    <property type="match status" value="1"/>
</dbReference>
<gene>
    <name evidence="3" type="ORF">H8K52_01200</name>
</gene>
<dbReference type="NCBIfam" id="NF008107">
    <property type="entry name" value="PRK10853.1"/>
    <property type="match status" value="1"/>
</dbReference>
<sequence>MSTNSSITLFGIPNCDTVKKARTWMEQQNIPFAFHNFKKDGLTPEQIELWLQEIDLTLLINRKGTTWRALSEEQKSSAEDKDGAIELMLTNPSVIKRPVLQINSDTRKHVSVGFNDQQYQIIFKEV</sequence>
<organism evidence="3 4">
    <name type="scientific">Undibacterium seohonense</name>
    <dbReference type="NCBI Taxonomy" id="1344950"/>
    <lineage>
        <taxon>Bacteria</taxon>
        <taxon>Pseudomonadati</taxon>
        <taxon>Pseudomonadota</taxon>
        <taxon>Betaproteobacteria</taxon>
        <taxon>Burkholderiales</taxon>
        <taxon>Oxalobacteraceae</taxon>
        <taxon>Undibacterium</taxon>
    </lineage>
</organism>
<reference evidence="3 4" key="1">
    <citation type="submission" date="2020-08" db="EMBL/GenBank/DDBJ databases">
        <title>Novel species isolated from subtropical streams in China.</title>
        <authorList>
            <person name="Lu H."/>
        </authorList>
    </citation>
    <scope>NUCLEOTIDE SEQUENCE [LARGE SCALE GENOMIC DNA]</scope>
    <source>
        <strain evidence="3 4">KACC 16656</strain>
    </source>
</reference>
<dbReference type="InterPro" id="IPR006504">
    <property type="entry name" value="Tscrpt_reg_Spx/MgsR"/>
</dbReference>
<dbReference type="Gene3D" id="3.40.30.10">
    <property type="entry name" value="Glutaredoxin"/>
    <property type="match status" value="1"/>
</dbReference>
<dbReference type="RefSeq" id="WP_186920941.1">
    <property type="nucleotide sequence ID" value="NZ_JACOFW010000001.1"/>
</dbReference>
<dbReference type="EMBL" id="JACOFW010000001">
    <property type="protein sequence ID" value="MBC3805957.1"/>
    <property type="molecule type" value="Genomic_DNA"/>
</dbReference>
<protein>
    <submittedName>
        <fullName evidence="3">ArsC family reductase</fullName>
    </submittedName>
</protein>
<dbReference type="Proteomes" id="UP000648257">
    <property type="component" value="Unassembled WGS sequence"/>
</dbReference>
<proteinExistence type="inferred from homology"/>
<name>A0ABR6WZ98_9BURK</name>
<evidence type="ECO:0000313" key="4">
    <source>
        <dbReference type="Proteomes" id="UP000648257"/>
    </source>
</evidence>
<dbReference type="PROSITE" id="PS51353">
    <property type="entry name" value="ARSC"/>
    <property type="match status" value="1"/>
</dbReference>
<accession>A0ABR6WZ98</accession>
<comment type="caution">
    <text evidence="3">The sequence shown here is derived from an EMBL/GenBank/DDBJ whole genome shotgun (WGS) entry which is preliminary data.</text>
</comment>
<evidence type="ECO:0000313" key="3">
    <source>
        <dbReference type="EMBL" id="MBC3805957.1"/>
    </source>
</evidence>
<dbReference type="SUPFAM" id="SSF52833">
    <property type="entry name" value="Thioredoxin-like"/>
    <property type="match status" value="1"/>
</dbReference>
<keyword evidence="4" id="KW-1185">Reference proteome</keyword>
<dbReference type="InterPro" id="IPR036249">
    <property type="entry name" value="Thioredoxin-like_sf"/>
</dbReference>
<evidence type="ECO:0000256" key="2">
    <source>
        <dbReference type="PROSITE-ProRule" id="PRU01282"/>
    </source>
</evidence>
<comment type="similarity">
    <text evidence="1 2">Belongs to the ArsC family.</text>
</comment>
<dbReference type="PANTHER" id="PTHR30041:SF8">
    <property type="entry name" value="PROTEIN YFFB"/>
    <property type="match status" value="1"/>
</dbReference>
<dbReference type="PANTHER" id="PTHR30041">
    <property type="entry name" value="ARSENATE REDUCTASE"/>
    <property type="match status" value="1"/>
</dbReference>
<dbReference type="InterPro" id="IPR006660">
    <property type="entry name" value="Arsenate_reductase-like"/>
</dbReference>
<dbReference type="CDD" id="cd03035">
    <property type="entry name" value="ArsC_Yffb"/>
    <property type="match status" value="1"/>
</dbReference>
<dbReference type="Pfam" id="PF03960">
    <property type="entry name" value="ArsC"/>
    <property type="match status" value="1"/>
</dbReference>
<evidence type="ECO:0000256" key="1">
    <source>
        <dbReference type="ARBA" id="ARBA00007198"/>
    </source>
</evidence>